<dbReference type="PANTHER" id="PTHR32022">
    <property type="entry name" value="D-GLUTAMATE CYCLASE, MITOCHONDRIAL"/>
    <property type="match status" value="1"/>
</dbReference>
<dbReference type="NCBIfam" id="NF003969">
    <property type="entry name" value="PRK05463.1"/>
    <property type="match status" value="1"/>
</dbReference>
<evidence type="ECO:0000256" key="2">
    <source>
        <dbReference type="ARBA" id="ARBA00023239"/>
    </source>
</evidence>
<dbReference type="PIRSF" id="PIRSF029755">
    <property type="entry name" value="UCP029755"/>
    <property type="match status" value="1"/>
</dbReference>
<keyword evidence="5" id="KW-1185">Reference proteome</keyword>
<keyword evidence="2 3" id="KW-0456">Lyase</keyword>
<organism evidence="4 5">
    <name type="scientific">Maledivibacter halophilus</name>
    <dbReference type="NCBI Taxonomy" id="36842"/>
    <lineage>
        <taxon>Bacteria</taxon>
        <taxon>Bacillati</taxon>
        <taxon>Bacillota</taxon>
        <taxon>Clostridia</taxon>
        <taxon>Peptostreptococcales</taxon>
        <taxon>Caminicellaceae</taxon>
        <taxon>Maledivibacter</taxon>
    </lineage>
</organism>
<gene>
    <name evidence="4" type="ORF">SAMN02194393_00580</name>
</gene>
<dbReference type="FunFam" id="3.30.2040.10:FF:000001">
    <property type="entry name" value="D-glutamate cyclase, mitochondrial"/>
    <property type="match status" value="1"/>
</dbReference>
<dbReference type="AlphaFoldDB" id="A0A1T5INJ8"/>
<evidence type="ECO:0000313" key="4">
    <source>
        <dbReference type="EMBL" id="SKC40764.1"/>
    </source>
</evidence>
<proteinExistence type="inferred from homology"/>
<dbReference type="STRING" id="36842.SAMN02194393_00580"/>
<evidence type="ECO:0000313" key="5">
    <source>
        <dbReference type="Proteomes" id="UP000190285"/>
    </source>
</evidence>
<dbReference type="PANTHER" id="PTHR32022:SF10">
    <property type="entry name" value="D-GLUTAMATE CYCLASE, MITOCHONDRIAL"/>
    <property type="match status" value="1"/>
</dbReference>
<dbReference type="EC" id="4.2.1.-" evidence="3"/>
<dbReference type="EMBL" id="FUZT01000001">
    <property type="protein sequence ID" value="SKC40764.1"/>
    <property type="molecule type" value="Genomic_DNA"/>
</dbReference>
<dbReference type="Gene3D" id="3.40.1640.10">
    <property type="entry name" value="PSTPO5379-like"/>
    <property type="match status" value="1"/>
</dbReference>
<accession>A0A1T5INJ8</accession>
<dbReference type="Pfam" id="PF07286">
    <property type="entry name" value="D-Glu_cyclase"/>
    <property type="match status" value="1"/>
</dbReference>
<comment type="similarity">
    <text evidence="1 3">Belongs to the D-glutamate cyclase family.</text>
</comment>
<dbReference type="HAMAP" id="MF_01830">
    <property type="entry name" value="Hydro_lyase"/>
    <property type="match status" value="1"/>
</dbReference>
<evidence type="ECO:0000256" key="1">
    <source>
        <dbReference type="ARBA" id="ARBA00007896"/>
    </source>
</evidence>
<dbReference type="InterPro" id="IPR016938">
    <property type="entry name" value="UPF0317"/>
</dbReference>
<dbReference type="InterPro" id="IPR009906">
    <property type="entry name" value="D-Glu_cyclase"/>
</dbReference>
<dbReference type="InterPro" id="IPR038021">
    <property type="entry name" value="Putative_hydro-lyase"/>
</dbReference>
<name>A0A1T5INJ8_9FIRM</name>
<dbReference type="Proteomes" id="UP000190285">
    <property type="component" value="Unassembled WGS sequence"/>
</dbReference>
<evidence type="ECO:0000256" key="3">
    <source>
        <dbReference type="HAMAP-Rule" id="MF_01830"/>
    </source>
</evidence>
<protein>
    <recommendedName>
        <fullName evidence="3">Putative hydro-lyase SAMN02194393_00580</fullName>
        <ecNumber evidence="3">4.2.1.-</ecNumber>
    </recommendedName>
</protein>
<dbReference type="SUPFAM" id="SSF160920">
    <property type="entry name" value="PSTPO5379-like"/>
    <property type="match status" value="1"/>
</dbReference>
<reference evidence="4 5" key="1">
    <citation type="submission" date="2017-02" db="EMBL/GenBank/DDBJ databases">
        <authorList>
            <person name="Peterson S.W."/>
        </authorList>
    </citation>
    <scope>NUCLEOTIDE SEQUENCE [LARGE SCALE GENOMIC DNA]</scope>
    <source>
        <strain evidence="4 5">M1</strain>
    </source>
</reference>
<dbReference type="Gene3D" id="3.30.2040.10">
    <property type="entry name" value="PSTPO5379-like domain"/>
    <property type="match status" value="1"/>
</dbReference>
<dbReference type="GO" id="GO:0016829">
    <property type="term" value="F:lyase activity"/>
    <property type="evidence" value="ECO:0007669"/>
    <property type="project" value="UniProtKB-KW"/>
</dbReference>
<sequence length="283" mass="32090">MLEVLASSYIVYIVWKGDKNMVDLAFEEPFKVRQKIREEKYKRPTAGLCRGYAQGNLVILPKSLAYDFLLFAHRNPKPCPILEVTDVGEKELKTIAENSDITTDIPKYRIYKKGELEGEYLNIKDYWREDFVSFVLGCSFTFESALLDEGIHIRHIENKSNVAMYKTNIQCKTAGVFSGPMVVSMRPIHVDNIVKTIQITSKYPKVHGAPVHIGNPSLIGIEDIYNPDFGDPVEIKENEVPIFWACGVTPQAVAMNVKPEIMITHAPGYMFITDVKNNQLSEL</sequence>